<evidence type="ECO:0000259" key="5">
    <source>
        <dbReference type="Pfam" id="PF17384"/>
    </source>
</evidence>
<dbReference type="InterPro" id="IPR028989">
    <property type="entry name" value="RimP_N"/>
</dbReference>
<dbReference type="CDD" id="cd01734">
    <property type="entry name" value="YlxS_C"/>
    <property type="match status" value="1"/>
</dbReference>
<organism evidence="6 7">
    <name type="scientific">Maricaulis salignorans</name>
    <dbReference type="NCBI Taxonomy" id="144026"/>
    <lineage>
        <taxon>Bacteria</taxon>
        <taxon>Pseudomonadati</taxon>
        <taxon>Pseudomonadota</taxon>
        <taxon>Alphaproteobacteria</taxon>
        <taxon>Maricaulales</taxon>
        <taxon>Maricaulaceae</taxon>
        <taxon>Maricaulis</taxon>
    </lineage>
</organism>
<evidence type="ECO:0000313" key="6">
    <source>
        <dbReference type="EMBL" id="SDM66296.1"/>
    </source>
</evidence>
<dbReference type="NCBIfam" id="NF000932">
    <property type="entry name" value="PRK00092.2-5"/>
    <property type="match status" value="1"/>
</dbReference>
<evidence type="ECO:0000256" key="3">
    <source>
        <dbReference type="HAMAP-Rule" id="MF_01077"/>
    </source>
</evidence>
<keyword evidence="1 3" id="KW-0963">Cytoplasm</keyword>
<evidence type="ECO:0000256" key="2">
    <source>
        <dbReference type="ARBA" id="ARBA00022517"/>
    </source>
</evidence>
<dbReference type="PANTHER" id="PTHR33867">
    <property type="entry name" value="RIBOSOME MATURATION FACTOR RIMP"/>
    <property type="match status" value="1"/>
</dbReference>
<dbReference type="InterPro" id="IPR028998">
    <property type="entry name" value="RimP_C"/>
</dbReference>
<dbReference type="Pfam" id="PF02576">
    <property type="entry name" value="RimP_N"/>
    <property type="match status" value="1"/>
</dbReference>
<dbReference type="GO" id="GO:0005829">
    <property type="term" value="C:cytosol"/>
    <property type="evidence" value="ECO:0007669"/>
    <property type="project" value="TreeGrafter"/>
</dbReference>
<dbReference type="Gene3D" id="3.30.300.70">
    <property type="entry name" value="RimP-like superfamily, N-terminal"/>
    <property type="match status" value="1"/>
</dbReference>
<gene>
    <name evidence="3" type="primary">rimP</name>
    <name evidence="6" type="ORF">SAMN04488568_11759</name>
</gene>
<protein>
    <recommendedName>
        <fullName evidence="3">Ribosome maturation factor RimP</fullName>
    </recommendedName>
</protein>
<evidence type="ECO:0000256" key="1">
    <source>
        <dbReference type="ARBA" id="ARBA00022490"/>
    </source>
</evidence>
<dbReference type="EMBL" id="FNHG01000017">
    <property type="protein sequence ID" value="SDM66296.1"/>
    <property type="molecule type" value="Genomic_DNA"/>
</dbReference>
<dbReference type="InterPro" id="IPR035956">
    <property type="entry name" value="RimP_N_sf"/>
</dbReference>
<dbReference type="Proteomes" id="UP000199759">
    <property type="component" value="Unassembled WGS sequence"/>
</dbReference>
<evidence type="ECO:0000313" key="7">
    <source>
        <dbReference type="Proteomes" id="UP000199759"/>
    </source>
</evidence>
<proteinExistence type="inferred from homology"/>
<dbReference type="SUPFAM" id="SSF75420">
    <property type="entry name" value="YhbC-like, N-terminal domain"/>
    <property type="match status" value="1"/>
</dbReference>
<dbReference type="InterPro" id="IPR036847">
    <property type="entry name" value="RimP_C_sf"/>
</dbReference>
<dbReference type="SUPFAM" id="SSF74942">
    <property type="entry name" value="YhbC-like, C-terminal domain"/>
    <property type="match status" value="1"/>
</dbReference>
<sequence length="177" mass="19370">MKTKTPQDIRILNLAEPVAAELGLEIVRVRVLSGKRARLQIMADRPDNAIDVEDCARLSRGISGALETEDPISGEFDLEVSSPGIDRPLTTLPHFARWEGNEAKIELDRLADGRKRFRGILAGVEGENVLLDADGEEDTTLIPFDWITDAKLVLTDALIEANLKARAEAPATTEGDE</sequence>
<keyword evidence="2 3" id="KW-0690">Ribosome biogenesis</keyword>
<evidence type="ECO:0000259" key="4">
    <source>
        <dbReference type="Pfam" id="PF02576"/>
    </source>
</evidence>
<dbReference type="Gene3D" id="2.30.30.180">
    <property type="entry name" value="Ribosome maturation factor RimP, C-terminal domain"/>
    <property type="match status" value="1"/>
</dbReference>
<accession>A0A1G9V2Q2</accession>
<name>A0A1G9V2Q2_9PROT</name>
<comment type="similarity">
    <text evidence="3">Belongs to the RimP family.</text>
</comment>
<dbReference type="PANTHER" id="PTHR33867:SF1">
    <property type="entry name" value="RIBOSOME MATURATION FACTOR RIMP"/>
    <property type="match status" value="1"/>
</dbReference>
<comment type="function">
    <text evidence="3">Required for maturation of 30S ribosomal subunits.</text>
</comment>
<dbReference type="InterPro" id="IPR003728">
    <property type="entry name" value="Ribosome_maturation_RimP"/>
</dbReference>
<dbReference type="GO" id="GO:0006412">
    <property type="term" value="P:translation"/>
    <property type="evidence" value="ECO:0007669"/>
    <property type="project" value="TreeGrafter"/>
</dbReference>
<dbReference type="Pfam" id="PF17384">
    <property type="entry name" value="DUF150_C"/>
    <property type="match status" value="1"/>
</dbReference>
<dbReference type="STRING" id="144026.SAMN04488568_11759"/>
<feature type="domain" description="Ribosome maturation factor RimP C-terminal" evidence="5">
    <location>
        <begin position="89"/>
        <end position="155"/>
    </location>
</feature>
<dbReference type="OrthoDB" id="9805006at2"/>
<dbReference type="HAMAP" id="MF_01077">
    <property type="entry name" value="RimP"/>
    <property type="match status" value="1"/>
</dbReference>
<dbReference type="AlphaFoldDB" id="A0A1G9V2Q2"/>
<dbReference type="GO" id="GO:0000028">
    <property type="term" value="P:ribosomal small subunit assembly"/>
    <property type="evidence" value="ECO:0007669"/>
    <property type="project" value="TreeGrafter"/>
</dbReference>
<dbReference type="RefSeq" id="WP_091771210.1">
    <property type="nucleotide sequence ID" value="NZ_FNHG01000017.1"/>
</dbReference>
<keyword evidence="7" id="KW-1185">Reference proteome</keyword>
<comment type="subcellular location">
    <subcellularLocation>
        <location evidence="3">Cytoplasm</location>
    </subcellularLocation>
</comment>
<reference evidence="6 7" key="1">
    <citation type="submission" date="2016-10" db="EMBL/GenBank/DDBJ databases">
        <authorList>
            <person name="de Groot N.N."/>
        </authorList>
    </citation>
    <scope>NUCLEOTIDE SEQUENCE [LARGE SCALE GENOMIC DNA]</scope>
    <source>
        <strain evidence="6 7">DSM 16077</strain>
    </source>
</reference>
<feature type="domain" description="Ribosome maturation factor RimP N-terminal" evidence="4">
    <location>
        <begin position="14"/>
        <end position="86"/>
    </location>
</feature>